<keyword evidence="4 9" id="KW-1133">Transmembrane helix</keyword>
<dbReference type="CDD" id="cd03684">
    <property type="entry name" value="ClC_3_like"/>
    <property type="match status" value="1"/>
</dbReference>
<name>A0AA40ACV5_9PEZI</name>
<dbReference type="PANTHER" id="PTHR45711">
    <property type="entry name" value="CHLORIDE CHANNEL PROTEIN"/>
    <property type="match status" value="1"/>
</dbReference>
<evidence type="ECO:0000259" key="11">
    <source>
        <dbReference type="PROSITE" id="PS51371"/>
    </source>
</evidence>
<dbReference type="Pfam" id="PF00571">
    <property type="entry name" value="CBS"/>
    <property type="match status" value="1"/>
</dbReference>
<keyword evidence="2 9" id="KW-0813">Transport</keyword>
<dbReference type="InterPro" id="IPR046342">
    <property type="entry name" value="CBS_dom_sf"/>
</dbReference>
<feature type="transmembrane region" description="Helical" evidence="9">
    <location>
        <begin position="62"/>
        <end position="82"/>
    </location>
</feature>
<dbReference type="SMART" id="SM00116">
    <property type="entry name" value="CBS"/>
    <property type="match status" value="2"/>
</dbReference>
<reference evidence="12" key="1">
    <citation type="submission" date="2023-06" db="EMBL/GenBank/DDBJ databases">
        <title>Genome-scale phylogeny and comparative genomics of the fungal order Sordariales.</title>
        <authorList>
            <consortium name="Lawrence Berkeley National Laboratory"/>
            <person name="Hensen N."/>
            <person name="Bonometti L."/>
            <person name="Westerberg I."/>
            <person name="Brannstrom I.O."/>
            <person name="Guillou S."/>
            <person name="Cros-Aarteil S."/>
            <person name="Calhoun S."/>
            <person name="Haridas S."/>
            <person name="Kuo A."/>
            <person name="Mondo S."/>
            <person name="Pangilinan J."/>
            <person name="Riley R."/>
            <person name="LaButti K."/>
            <person name="Andreopoulos B."/>
            <person name="Lipzen A."/>
            <person name="Chen C."/>
            <person name="Yanf M."/>
            <person name="Daum C."/>
            <person name="Ng V."/>
            <person name="Clum A."/>
            <person name="Steindorff A."/>
            <person name="Ohm R."/>
            <person name="Martin F."/>
            <person name="Silar P."/>
            <person name="Natvig D."/>
            <person name="Lalanne C."/>
            <person name="Gautier V."/>
            <person name="Ament-velasquez S.L."/>
            <person name="Kruys A."/>
            <person name="Hutchinson M.I."/>
            <person name="Powell A.J."/>
            <person name="Barry K."/>
            <person name="Miller A.N."/>
            <person name="Grigoriev I.V."/>
            <person name="Debuchy R."/>
            <person name="Gladieux P."/>
            <person name="Thoren M.H."/>
            <person name="Johannesson H."/>
        </authorList>
    </citation>
    <scope>NUCLEOTIDE SEQUENCE</scope>
    <source>
        <strain evidence="12">SMH2392-1A</strain>
    </source>
</reference>
<evidence type="ECO:0000256" key="6">
    <source>
        <dbReference type="ARBA" id="ARBA00023136"/>
    </source>
</evidence>
<keyword evidence="6 9" id="KW-0472">Membrane</keyword>
<evidence type="ECO:0000313" key="12">
    <source>
        <dbReference type="EMBL" id="KAK0713477.1"/>
    </source>
</evidence>
<dbReference type="InterPro" id="IPR000644">
    <property type="entry name" value="CBS_dom"/>
</dbReference>
<dbReference type="PRINTS" id="PR00762">
    <property type="entry name" value="CLCHANNEL"/>
</dbReference>
<evidence type="ECO:0000256" key="1">
    <source>
        <dbReference type="ARBA" id="ARBA00004141"/>
    </source>
</evidence>
<feature type="transmembrane region" description="Helical" evidence="9">
    <location>
        <begin position="437"/>
        <end position="457"/>
    </location>
</feature>
<feature type="transmembrane region" description="Helical" evidence="9">
    <location>
        <begin position="268"/>
        <end position="291"/>
    </location>
</feature>
<keyword evidence="5 9" id="KW-0406">Ion transport</keyword>
<organism evidence="12 13">
    <name type="scientific">Lasiosphaeria miniovina</name>
    <dbReference type="NCBI Taxonomy" id="1954250"/>
    <lineage>
        <taxon>Eukaryota</taxon>
        <taxon>Fungi</taxon>
        <taxon>Dikarya</taxon>
        <taxon>Ascomycota</taxon>
        <taxon>Pezizomycotina</taxon>
        <taxon>Sordariomycetes</taxon>
        <taxon>Sordariomycetidae</taxon>
        <taxon>Sordariales</taxon>
        <taxon>Lasiosphaeriaceae</taxon>
        <taxon>Lasiosphaeria</taxon>
    </lineage>
</organism>
<feature type="region of interest" description="Disordered" evidence="10">
    <location>
        <begin position="161"/>
        <end position="180"/>
    </location>
</feature>
<keyword evidence="8" id="KW-0129">CBS domain</keyword>
<evidence type="ECO:0000256" key="9">
    <source>
        <dbReference type="RuleBase" id="RU361221"/>
    </source>
</evidence>
<comment type="subcellular location">
    <subcellularLocation>
        <location evidence="1 9">Membrane</location>
        <topology evidence="1 9">Multi-pass membrane protein</topology>
    </subcellularLocation>
</comment>
<dbReference type="GeneID" id="85321336"/>
<dbReference type="InterPro" id="IPR014743">
    <property type="entry name" value="Cl-channel_core"/>
</dbReference>
<dbReference type="SUPFAM" id="SSF81340">
    <property type="entry name" value="Clc chloride channel"/>
    <property type="match status" value="1"/>
</dbReference>
<dbReference type="AlphaFoldDB" id="A0AA40ACV5"/>
<dbReference type="InterPro" id="IPR001807">
    <property type="entry name" value="ClC"/>
</dbReference>
<feature type="transmembrane region" description="Helical" evidence="9">
    <location>
        <begin position="464"/>
        <end position="483"/>
    </location>
</feature>
<dbReference type="PANTHER" id="PTHR45711:SF3">
    <property type="entry name" value="CLC CHANNEL"/>
    <property type="match status" value="1"/>
</dbReference>
<keyword evidence="13" id="KW-1185">Reference proteome</keyword>
<dbReference type="RefSeq" id="XP_060294800.1">
    <property type="nucleotide sequence ID" value="XM_060438066.1"/>
</dbReference>
<evidence type="ECO:0000256" key="10">
    <source>
        <dbReference type="SAM" id="MobiDB-lite"/>
    </source>
</evidence>
<dbReference type="PROSITE" id="PS51371">
    <property type="entry name" value="CBS"/>
    <property type="match status" value="1"/>
</dbReference>
<comment type="caution">
    <text evidence="12">The sequence shown here is derived from an EMBL/GenBank/DDBJ whole genome shotgun (WGS) entry which is preliminary data.</text>
</comment>
<dbReference type="GO" id="GO:0005247">
    <property type="term" value="F:voltage-gated chloride channel activity"/>
    <property type="evidence" value="ECO:0007669"/>
    <property type="project" value="TreeGrafter"/>
</dbReference>
<gene>
    <name evidence="12" type="ORF">B0T26DRAFT_649218</name>
</gene>
<keyword evidence="3 9" id="KW-0812">Transmembrane</keyword>
<evidence type="ECO:0000256" key="2">
    <source>
        <dbReference type="ARBA" id="ARBA00022448"/>
    </source>
</evidence>
<proteinExistence type="inferred from homology"/>
<evidence type="ECO:0000256" key="5">
    <source>
        <dbReference type="ARBA" id="ARBA00023065"/>
    </source>
</evidence>
<dbReference type="GO" id="GO:0005886">
    <property type="term" value="C:plasma membrane"/>
    <property type="evidence" value="ECO:0007669"/>
    <property type="project" value="TreeGrafter"/>
</dbReference>
<evidence type="ECO:0000256" key="3">
    <source>
        <dbReference type="ARBA" id="ARBA00022692"/>
    </source>
</evidence>
<evidence type="ECO:0000256" key="8">
    <source>
        <dbReference type="PROSITE-ProRule" id="PRU00703"/>
    </source>
</evidence>
<dbReference type="Proteomes" id="UP001172101">
    <property type="component" value="Unassembled WGS sequence"/>
</dbReference>
<evidence type="ECO:0000313" key="13">
    <source>
        <dbReference type="Proteomes" id="UP001172101"/>
    </source>
</evidence>
<dbReference type="Gene3D" id="3.10.580.10">
    <property type="entry name" value="CBS-domain"/>
    <property type="match status" value="1"/>
</dbReference>
<dbReference type="SUPFAM" id="SSF54631">
    <property type="entry name" value="CBS-domain pair"/>
    <property type="match status" value="1"/>
</dbReference>
<dbReference type="Gene3D" id="1.10.3080.10">
    <property type="entry name" value="Clc chloride channel"/>
    <property type="match status" value="1"/>
</dbReference>
<dbReference type="GO" id="GO:0005769">
    <property type="term" value="C:early endosome"/>
    <property type="evidence" value="ECO:0007669"/>
    <property type="project" value="TreeGrafter"/>
</dbReference>
<dbReference type="Pfam" id="PF00654">
    <property type="entry name" value="Voltage_CLC"/>
    <property type="match status" value="1"/>
</dbReference>
<feature type="transmembrane region" description="Helical" evidence="9">
    <location>
        <begin position="489"/>
        <end position="508"/>
    </location>
</feature>
<comment type="similarity">
    <text evidence="9">Belongs to the chloride channel (TC 2.A.49) family.</text>
</comment>
<keyword evidence="7 9" id="KW-0868">Chloride</keyword>
<evidence type="ECO:0000256" key="4">
    <source>
        <dbReference type="ARBA" id="ARBA00022989"/>
    </source>
</evidence>
<sequence>MSSVLTKDELALADTAIGERLPYDAYTTIDWLHDLVKDAFRYRTVKSQRGVRGAFAAAYEDYQGWIAAVLVGILTAFVAWFVDFAESSFGDLKFGHCTRNPLFGREACCYPKEACEDWRLWAEGHFGSSFAIYAGVAWALAMGAGLVTKLTRAEIPAFASHDEASPGISPGHQSSGDAHHSKAPNKIIYMAAGSGIPEIKLLLSGFEFPNLLSFKVLAVKAVGASLGVASGLCLGKEGPFVHISTSAGYVVARLFPQFRENGRQLREMLSVACSSALAVAFGSPVGGVLFVYEEMSSQFPRKVLWRAFLCSLVAAMTLKALDPTRTGRLVLFETNFGVVYKPHNYVFFLFLGVCGGLFGAVFCKGSIFWTSRMKSFINKYPLTELSMIVLLTALLQYPNPITRQPALLMIKHLLKDCDHGDQTWICEQEKLDDKSAYYGWLVYASVVKIVLTVLTAGTKIPSGLIVPALGAGAVFGRLVGQLVPNTSPAIFAMVGAAAFLAGVSRMTVSLTVIMLELTGEVEYIPPFMIAILTAKFVVDALHEEGVNDHTVLGEYLEHEHATDIVRSHGGLVEDLIPSSQSMADMTVHVGPESKMIKQTLAHKLRRMQRHGLRDAALVLVDEGEQLHGIISEAELDFALRADGFLSDSEPFDMLTGPLSPFVDRSPLTVNAAAPLEMVVEMFYQLGLRHVVIVEEGTSRVLGVVLKQQLTMHLEHLRTL</sequence>
<dbReference type="EMBL" id="JAUIRO010000005">
    <property type="protein sequence ID" value="KAK0713477.1"/>
    <property type="molecule type" value="Genomic_DNA"/>
</dbReference>
<feature type="transmembrane region" description="Helical" evidence="9">
    <location>
        <begin position="345"/>
        <end position="368"/>
    </location>
</feature>
<comment type="caution">
    <text evidence="9">Lacks conserved residue(s) required for the propagation of feature annotation.</text>
</comment>
<accession>A0AA40ACV5</accession>
<dbReference type="GO" id="GO:0005794">
    <property type="term" value="C:Golgi apparatus"/>
    <property type="evidence" value="ECO:0007669"/>
    <property type="project" value="TreeGrafter"/>
</dbReference>
<evidence type="ECO:0000256" key="7">
    <source>
        <dbReference type="ARBA" id="ARBA00023214"/>
    </source>
</evidence>
<feature type="domain" description="CBS" evidence="11">
    <location>
        <begin position="662"/>
        <end position="719"/>
    </location>
</feature>
<protein>
    <recommendedName>
        <fullName evidence="9">Chloride channel protein</fullName>
    </recommendedName>
</protein>
<feature type="transmembrane region" description="Helical" evidence="9">
    <location>
        <begin position="130"/>
        <end position="148"/>
    </location>
</feature>